<feature type="domain" description="EF-hand" evidence="5">
    <location>
        <begin position="513"/>
        <end position="548"/>
    </location>
</feature>
<dbReference type="SUPFAM" id="SSF47473">
    <property type="entry name" value="EF-hand"/>
    <property type="match status" value="1"/>
</dbReference>
<keyword evidence="3" id="KW-0106">Calcium</keyword>
<feature type="region of interest" description="Disordered" evidence="4">
    <location>
        <begin position="1"/>
        <end position="22"/>
    </location>
</feature>
<dbReference type="EMBL" id="CCKQ01013547">
    <property type="protein sequence ID" value="CDW85220.1"/>
    <property type="molecule type" value="Genomic_DNA"/>
</dbReference>
<evidence type="ECO:0000259" key="5">
    <source>
        <dbReference type="PROSITE" id="PS50222"/>
    </source>
</evidence>
<dbReference type="InterPro" id="IPR011992">
    <property type="entry name" value="EF-hand-dom_pair"/>
</dbReference>
<dbReference type="Gene3D" id="1.10.238.10">
    <property type="entry name" value="EF-hand"/>
    <property type="match status" value="2"/>
</dbReference>
<dbReference type="PANTHER" id="PTHR34524:SF6">
    <property type="entry name" value="CALCYPHOSINE LIKE"/>
    <property type="match status" value="1"/>
</dbReference>
<protein>
    <submittedName>
        <fullName evidence="6">Ef hand family protein</fullName>
    </submittedName>
</protein>
<evidence type="ECO:0000256" key="1">
    <source>
        <dbReference type="ARBA" id="ARBA00022723"/>
    </source>
</evidence>
<reference evidence="6 7" key="1">
    <citation type="submission" date="2014-06" db="EMBL/GenBank/DDBJ databases">
        <authorList>
            <person name="Swart Estienne"/>
        </authorList>
    </citation>
    <scope>NUCLEOTIDE SEQUENCE [LARGE SCALE GENOMIC DNA]</scope>
    <source>
        <strain evidence="6 7">130c</strain>
    </source>
</reference>
<feature type="compositionally biased region" description="Basic residues" evidence="4">
    <location>
        <begin position="268"/>
        <end position="279"/>
    </location>
</feature>
<accession>A0A078ARV9</accession>
<evidence type="ECO:0000256" key="4">
    <source>
        <dbReference type="SAM" id="MobiDB-lite"/>
    </source>
</evidence>
<feature type="domain" description="EF-hand" evidence="5">
    <location>
        <begin position="201"/>
        <end position="236"/>
    </location>
</feature>
<dbReference type="InParanoid" id="A0A078ARV9"/>
<feature type="region of interest" description="Disordered" evidence="4">
    <location>
        <begin position="237"/>
        <end position="297"/>
    </location>
</feature>
<evidence type="ECO:0000256" key="2">
    <source>
        <dbReference type="ARBA" id="ARBA00022737"/>
    </source>
</evidence>
<dbReference type="SMART" id="SM00054">
    <property type="entry name" value="EFh"/>
    <property type="match status" value="4"/>
</dbReference>
<dbReference type="GO" id="GO:0005509">
    <property type="term" value="F:calcium ion binding"/>
    <property type="evidence" value="ECO:0007669"/>
    <property type="project" value="InterPro"/>
</dbReference>
<feature type="compositionally biased region" description="Polar residues" evidence="4">
    <location>
        <begin position="284"/>
        <end position="297"/>
    </location>
</feature>
<dbReference type="OrthoDB" id="288385at2759"/>
<sequence length="669" mass="77225">MSHNKSNSRKSSSAQKSSHKRKHSFIRIANEQYNPYFQELSSMTKSKIGEILLTVAEDEIIIEQQRQMLAGLKEFEPYSAFTRIDRDGKGFIVSRDLQHFINFMQIMLPCDDAYLRAAATQRPHRRTAAHSRLSPTVEQSLSLLLENEINFHLIIEQQKKDLENCPDFNARRAFKALDELKYNFINEANLKIFLRNMGHQVIKKELVAILRRLDLDGDSKISFQEFAEGIKPVSPSILPQDIREQTIQESPLKTMKKVEAERQLSPERRHHSSSKKQRPRSADKTSSSIKNSTKDNFANQVMNQSYMNDSPNKSVTFNNNLQIQEFEKESQNRSAILKKSPIVIQENRSPYNAGGTKASIMTESFLKTPTHTFDQLNTGLEYSATTPQRLNQPTQPSIRPNQSTIENSTIPQVERKLDLSQQSLKFSPLKSQQSNFHGSANNNSKIKEELLKTMIDQVYLEKEIENIKTEFANASEFSCMAVFKIFDYHQKGYLTINDMADAAIELTGSYQGNLQKDILLIFRRYDQDNDGRLNFQEFCKMLVPLDVMQSIQVTKRQDLRLSHDGLETLRKLTKAHLNIEQSHEYLRDRVQKLLQSENTSVQKGFTELDRGSKGYLSLYDIEDLLSEYKRLRASEVVKDAEFILNLYDKKQEKRLSARAFQDELTPKVI</sequence>
<keyword evidence="1" id="KW-0479">Metal-binding</keyword>
<evidence type="ECO:0000256" key="3">
    <source>
        <dbReference type="ARBA" id="ARBA00022837"/>
    </source>
</evidence>
<keyword evidence="7" id="KW-1185">Reference proteome</keyword>
<dbReference type="PROSITE" id="PS50222">
    <property type="entry name" value="EF_HAND_2"/>
    <property type="match status" value="2"/>
</dbReference>
<dbReference type="InterPro" id="IPR018247">
    <property type="entry name" value="EF_Hand_1_Ca_BS"/>
</dbReference>
<dbReference type="Proteomes" id="UP000039865">
    <property type="component" value="Unassembled WGS sequence"/>
</dbReference>
<dbReference type="Pfam" id="PF13499">
    <property type="entry name" value="EF-hand_7"/>
    <property type="match status" value="2"/>
</dbReference>
<evidence type="ECO:0000313" key="6">
    <source>
        <dbReference type="EMBL" id="CDW85220.1"/>
    </source>
</evidence>
<name>A0A078ARV9_STYLE</name>
<dbReference type="InterPro" id="IPR051581">
    <property type="entry name" value="Ca-bind"/>
</dbReference>
<dbReference type="InterPro" id="IPR002048">
    <property type="entry name" value="EF_hand_dom"/>
</dbReference>
<evidence type="ECO:0000313" key="7">
    <source>
        <dbReference type="Proteomes" id="UP000039865"/>
    </source>
</evidence>
<keyword evidence="2" id="KW-0677">Repeat</keyword>
<dbReference type="CDD" id="cd00051">
    <property type="entry name" value="EFh"/>
    <property type="match status" value="2"/>
</dbReference>
<dbReference type="PROSITE" id="PS00018">
    <property type="entry name" value="EF_HAND_1"/>
    <property type="match status" value="1"/>
</dbReference>
<feature type="compositionally biased region" description="Low complexity" evidence="4">
    <location>
        <begin position="1"/>
        <end position="16"/>
    </location>
</feature>
<organism evidence="6 7">
    <name type="scientific">Stylonychia lemnae</name>
    <name type="common">Ciliate</name>
    <dbReference type="NCBI Taxonomy" id="5949"/>
    <lineage>
        <taxon>Eukaryota</taxon>
        <taxon>Sar</taxon>
        <taxon>Alveolata</taxon>
        <taxon>Ciliophora</taxon>
        <taxon>Intramacronucleata</taxon>
        <taxon>Spirotrichea</taxon>
        <taxon>Stichotrichia</taxon>
        <taxon>Sporadotrichida</taxon>
        <taxon>Oxytrichidae</taxon>
        <taxon>Stylonychinae</taxon>
        <taxon>Stylonychia</taxon>
    </lineage>
</organism>
<dbReference type="AlphaFoldDB" id="A0A078ARV9"/>
<proteinExistence type="predicted"/>
<gene>
    <name evidence="6" type="primary">Contig19070.g20218</name>
    <name evidence="6" type="ORF">STYLEM_14293</name>
</gene>
<feature type="compositionally biased region" description="Basic and acidic residues" evidence="4">
    <location>
        <begin position="256"/>
        <end position="267"/>
    </location>
</feature>
<dbReference type="PANTHER" id="PTHR34524">
    <property type="entry name" value="CALCYPHOSIN"/>
    <property type="match status" value="1"/>
</dbReference>